<feature type="domain" description="DUF4136" evidence="2">
    <location>
        <begin position="41"/>
        <end position="187"/>
    </location>
</feature>
<feature type="signal peptide" evidence="1">
    <location>
        <begin position="1"/>
        <end position="21"/>
    </location>
</feature>
<name>A0ABT6X721_9BURK</name>
<dbReference type="PROSITE" id="PS51257">
    <property type="entry name" value="PROKAR_LIPOPROTEIN"/>
    <property type="match status" value="1"/>
</dbReference>
<accession>A0ABT6X721</accession>
<organism evidence="3 4">
    <name type="scientific">Limnohabitans lacus</name>
    <dbReference type="NCBI Taxonomy" id="3045173"/>
    <lineage>
        <taxon>Bacteria</taxon>
        <taxon>Pseudomonadati</taxon>
        <taxon>Pseudomonadota</taxon>
        <taxon>Betaproteobacteria</taxon>
        <taxon>Burkholderiales</taxon>
        <taxon>Comamonadaceae</taxon>
        <taxon>Limnohabitans</taxon>
    </lineage>
</organism>
<evidence type="ECO:0000256" key="1">
    <source>
        <dbReference type="SAM" id="SignalP"/>
    </source>
</evidence>
<protein>
    <submittedName>
        <fullName evidence="3">DUF4136 domain-containing protein</fullName>
    </submittedName>
</protein>
<dbReference type="InterPro" id="IPR025411">
    <property type="entry name" value="DUF4136"/>
</dbReference>
<keyword evidence="1" id="KW-0732">Signal</keyword>
<evidence type="ECO:0000313" key="3">
    <source>
        <dbReference type="EMBL" id="MDI9233915.1"/>
    </source>
</evidence>
<comment type="caution">
    <text evidence="3">The sequence shown here is derived from an EMBL/GenBank/DDBJ whole genome shotgun (WGS) entry which is preliminary data.</text>
</comment>
<dbReference type="RefSeq" id="WP_283224302.1">
    <property type="nucleotide sequence ID" value="NZ_JASGBH010000005.1"/>
</dbReference>
<evidence type="ECO:0000313" key="4">
    <source>
        <dbReference type="Proteomes" id="UP001431902"/>
    </source>
</evidence>
<gene>
    <name evidence="3" type="ORF">QLQ16_08705</name>
</gene>
<reference evidence="3" key="1">
    <citation type="submission" date="2023-05" db="EMBL/GenBank/DDBJ databases">
        <title>Limnohabitans sp. strain HM2-2 Genome sequencing and assembly.</title>
        <authorList>
            <person name="Jung Y."/>
        </authorList>
    </citation>
    <scope>NUCLEOTIDE SEQUENCE</scope>
    <source>
        <strain evidence="3">HM2-2</strain>
    </source>
</reference>
<dbReference type="EMBL" id="JASGBH010000005">
    <property type="protein sequence ID" value="MDI9233915.1"/>
    <property type="molecule type" value="Genomic_DNA"/>
</dbReference>
<sequence>MRMVWLCSVLLVGLLSGCATVRRIDSDVVSVSAAPAGMNLQGAKYRFERLPSQANNPEAGLAEQQAEAAMTAVGLVRDDANAQISVLVGFAGTQYLADAWGRPLPPGAWSPYYGSISVGRGVGPHMGLGMGMRFPPPTQYRREVSLLMRDLRSGQVVYETRAMHDGVWSDSTPVFATLFQAALANFPNPPAGLRRVNIDIPR</sequence>
<feature type="chain" id="PRO_5045448233" evidence="1">
    <location>
        <begin position="22"/>
        <end position="202"/>
    </location>
</feature>
<dbReference type="Pfam" id="PF13590">
    <property type="entry name" value="DUF4136"/>
    <property type="match status" value="1"/>
</dbReference>
<dbReference type="Proteomes" id="UP001431902">
    <property type="component" value="Unassembled WGS sequence"/>
</dbReference>
<proteinExistence type="predicted"/>
<keyword evidence="4" id="KW-1185">Reference proteome</keyword>
<evidence type="ECO:0000259" key="2">
    <source>
        <dbReference type="Pfam" id="PF13590"/>
    </source>
</evidence>